<dbReference type="Pfam" id="PF04542">
    <property type="entry name" value="Sigma70_r2"/>
    <property type="match status" value="1"/>
</dbReference>
<dbReference type="InterPro" id="IPR013324">
    <property type="entry name" value="RNA_pol_sigma_r3/r4-like"/>
</dbReference>
<dbReference type="PROSITE" id="PS01063">
    <property type="entry name" value="SIGMA70_ECF"/>
    <property type="match status" value="1"/>
</dbReference>
<evidence type="ECO:0000259" key="7">
    <source>
        <dbReference type="Pfam" id="PF04542"/>
    </source>
</evidence>
<gene>
    <name evidence="8" type="ORF">H9741_07900</name>
</gene>
<dbReference type="InterPro" id="IPR014284">
    <property type="entry name" value="RNA_pol_sigma-70_dom"/>
</dbReference>
<keyword evidence="2 6" id="KW-0805">Transcription regulation</keyword>
<dbReference type="SUPFAM" id="SSF88659">
    <property type="entry name" value="Sigma3 and sigma4 domains of RNA polymerase sigma factors"/>
    <property type="match status" value="1"/>
</dbReference>
<keyword evidence="3 6" id="KW-0731">Sigma factor</keyword>
<dbReference type="PANTHER" id="PTHR43133">
    <property type="entry name" value="RNA POLYMERASE ECF-TYPE SIGMA FACTO"/>
    <property type="match status" value="1"/>
</dbReference>
<dbReference type="NCBIfam" id="TIGR02937">
    <property type="entry name" value="sigma70-ECF"/>
    <property type="match status" value="1"/>
</dbReference>
<sequence length="175" mass="20192">MKSAKLEKHIDALRAGDLRAFDALYEQTNRTVYFAALYIVRDKMYAEDILQETYVRALRSLDSYTPGTNFTAWLTRIAKNLALNHVKSAKRTIPTDFQEDSYKYGTQETHLPYVFDVAAKVLSEEEYNILMLCHVAGYKRREVAQMLQMPIGTVTWKNNEALKKLKKVLSEESEA</sequence>
<evidence type="ECO:0000256" key="6">
    <source>
        <dbReference type="RuleBase" id="RU000716"/>
    </source>
</evidence>
<evidence type="ECO:0000313" key="8">
    <source>
        <dbReference type="EMBL" id="HIX08376.1"/>
    </source>
</evidence>
<dbReference type="PANTHER" id="PTHR43133:SF51">
    <property type="entry name" value="RNA POLYMERASE SIGMA FACTOR"/>
    <property type="match status" value="1"/>
</dbReference>
<name>A0A9D1V923_9FIRM</name>
<dbReference type="GO" id="GO:0003677">
    <property type="term" value="F:DNA binding"/>
    <property type="evidence" value="ECO:0007669"/>
    <property type="project" value="UniProtKB-KW"/>
</dbReference>
<dbReference type="Proteomes" id="UP000824204">
    <property type="component" value="Unassembled WGS sequence"/>
</dbReference>
<protein>
    <recommendedName>
        <fullName evidence="6">RNA polymerase sigma factor</fullName>
    </recommendedName>
</protein>
<dbReference type="GO" id="GO:0016987">
    <property type="term" value="F:sigma factor activity"/>
    <property type="evidence" value="ECO:0007669"/>
    <property type="project" value="UniProtKB-KW"/>
</dbReference>
<evidence type="ECO:0000256" key="3">
    <source>
        <dbReference type="ARBA" id="ARBA00023082"/>
    </source>
</evidence>
<evidence type="ECO:0000256" key="2">
    <source>
        <dbReference type="ARBA" id="ARBA00023015"/>
    </source>
</evidence>
<evidence type="ECO:0000256" key="5">
    <source>
        <dbReference type="ARBA" id="ARBA00023163"/>
    </source>
</evidence>
<dbReference type="InterPro" id="IPR007627">
    <property type="entry name" value="RNA_pol_sigma70_r2"/>
</dbReference>
<accession>A0A9D1V923</accession>
<dbReference type="InterPro" id="IPR036388">
    <property type="entry name" value="WH-like_DNA-bd_sf"/>
</dbReference>
<dbReference type="InterPro" id="IPR039425">
    <property type="entry name" value="RNA_pol_sigma-70-like"/>
</dbReference>
<dbReference type="AlphaFoldDB" id="A0A9D1V923"/>
<dbReference type="InterPro" id="IPR013325">
    <property type="entry name" value="RNA_pol_sigma_r2"/>
</dbReference>
<evidence type="ECO:0000256" key="1">
    <source>
        <dbReference type="ARBA" id="ARBA00010641"/>
    </source>
</evidence>
<reference evidence="8" key="2">
    <citation type="submission" date="2021-04" db="EMBL/GenBank/DDBJ databases">
        <authorList>
            <person name="Gilroy R."/>
        </authorList>
    </citation>
    <scope>NUCLEOTIDE SEQUENCE</scope>
    <source>
        <strain evidence="8">811</strain>
    </source>
</reference>
<organism evidence="8 9">
    <name type="scientific">Candidatus Borkfalkia faecipullorum</name>
    <dbReference type="NCBI Taxonomy" id="2838510"/>
    <lineage>
        <taxon>Bacteria</taxon>
        <taxon>Bacillati</taxon>
        <taxon>Bacillota</taxon>
        <taxon>Clostridia</taxon>
        <taxon>Christensenellales</taxon>
        <taxon>Christensenellaceae</taxon>
        <taxon>Candidatus Borkfalkia</taxon>
    </lineage>
</organism>
<proteinExistence type="inferred from homology"/>
<comment type="caution">
    <text evidence="8">The sequence shown here is derived from an EMBL/GenBank/DDBJ whole genome shotgun (WGS) entry which is preliminary data.</text>
</comment>
<dbReference type="Gene3D" id="1.10.10.10">
    <property type="entry name" value="Winged helix-like DNA-binding domain superfamily/Winged helix DNA-binding domain"/>
    <property type="match status" value="1"/>
</dbReference>
<feature type="domain" description="RNA polymerase sigma-70 region 2" evidence="7">
    <location>
        <begin position="24"/>
        <end position="92"/>
    </location>
</feature>
<dbReference type="InterPro" id="IPR000838">
    <property type="entry name" value="RNA_pol_sigma70_ECF_CS"/>
</dbReference>
<evidence type="ECO:0000256" key="4">
    <source>
        <dbReference type="ARBA" id="ARBA00023125"/>
    </source>
</evidence>
<evidence type="ECO:0000313" key="9">
    <source>
        <dbReference type="Proteomes" id="UP000824204"/>
    </source>
</evidence>
<comment type="similarity">
    <text evidence="1 6">Belongs to the sigma-70 factor family. ECF subfamily.</text>
</comment>
<reference evidence="8" key="1">
    <citation type="journal article" date="2021" name="PeerJ">
        <title>Extensive microbial diversity within the chicken gut microbiome revealed by metagenomics and culture.</title>
        <authorList>
            <person name="Gilroy R."/>
            <person name="Ravi A."/>
            <person name="Getino M."/>
            <person name="Pursley I."/>
            <person name="Horton D.L."/>
            <person name="Alikhan N.F."/>
            <person name="Baker D."/>
            <person name="Gharbi K."/>
            <person name="Hall N."/>
            <person name="Watson M."/>
            <person name="Adriaenssens E.M."/>
            <person name="Foster-Nyarko E."/>
            <person name="Jarju S."/>
            <person name="Secka A."/>
            <person name="Antonio M."/>
            <person name="Oren A."/>
            <person name="Chaudhuri R.R."/>
            <person name="La Ragione R."/>
            <person name="Hildebrand F."/>
            <person name="Pallen M.J."/>
        </authorList>
    </citation>
    <scope>NUCLEOTIDE SEQUENCE</scope>
    <source>
        <strain evidence="8">811</strain>
    </source>
</reference>
<keyword evidence="4 6" id="KW-0238">DNA-binding</keyword>
<dbReference type="GO" id="GO:0006352">
    <property type="term" value="P:DNA-templated transcription initiation"/>
    <property type="evidence" value="ECO:0007669"/>
    <property type="project" value="InterPro"/>
</dbReference>
<dbReference type="SUPFAM" id="SSF88946">
    <property type="entry name" value="Sigma2 domain of RNA polymerase sigma factors"/>
    <property type="match status" value="1"/>
</dbReference>
<dbReference type="Gene3D" id="1.10.1740.10">
    <property type="match status" value="1"/>
</dbReference>
<dbReference type="EMBL" id="DXFX01000103">
    <property type="protein sequence ID" value="HIX08376.1"/>
    <property type="molecule type" value="Genomic_DNA"/>
</dbReference>
<keyword evidence="5 6" id="KW-0804">Transcription</keyword>